<reference evidence="1 2" key="1">
    <citation type="submission" date="2023-07" db="EMBL/GenBank/DDBJ databases">
        <title>Sequencing the genomes of 1000 actinobacteria strains.</title>
        <authorList>
            <person name="Klenk H.-P."/>
        </authorList>
    </citation>
    <scope>NUCLEOTIDE SEQUENCE [LARGE SCALE GENOMIC DNA]</scope>
    <source>
        <strain evidence="1 2">GD13</strain>
    </source>
</reference>
<protein>
    <submittedName>
        <fullName evidence="1">Uncharacterized protein</fullName>
    </submittedName>
</protein>
<gene>
    <name evidence="1" type="ORF">J2S59_000300</name>
</gene>
<dbReference type="EMBL" id="JAUSQM010000001">
    <property type="protein sequence ID" value="MDP9820491.1"/>
    <property type="molecule type" value="Genomic_DNA"/>
</dbReference>
<evidence type="ECO:0000313" key="1">
    <source>
        <dbReference type="EMBL" id="MDP9820491.1"/>
    </source>
</evidence>
<dbReference type="Proteomes" id="UP001240447">
    <property type="component" value="Unassembled WGS sequence"/>
</dbReference>
<organism evidence="1 2">
    <name type="scientific">Nocardioides massiliensis</name>
    <dbReference type="NCBI Taxonomy" id="1325935"/>
    <lineage>
        <taxon>Bacteria</taxon>
        <taxon>Bacillati</taxon>
        <taxon>Actinomycetota</taxon>
        <taxon>Actinomycetes</taxon>
        <taxon>Propionibacteriales</taxon>
        <taxon>Nocardioidaceae</taxon>
        <taxon>Nocardioides</taxon>
    </lineage>
</organism>
<proteinExistence type="predicted"/>
<comment type="caution">
    <text evidence="1">The sequence shown here is derived from an EMBL/GenBank/DDBJ whole genome shotgun (WGS) entry which is preliminary data.</text>
</comment>
<sequence>MRAKNMKVGWCRSADGHDYTQNKRADRGLDAYQSARAQGIQPASTRRADVERAVKISELAGSAWDAGTSQV</sequence>
<keyword evidence="2" id="KW-1185">Reference proteome</keyword>
<dbReference type="RefSeq" id="WP_068119744.1">
    <property type="nucleotide sequence ID" value="NZ_CCXJ01000207.1"/>
</dbReference>
<accession>A0ABT9NJ97</accession>
<name>A0ABT9NJ97_9ACTN</name>
<evidence type="ECO:0000313" key="2">
    <source>
        <dbReference type="Proteomes" id="UP001240447"/>
    </source>
</evidence>